<dbReference type="EMBL" id="MHNL01000011">
    <property type="protein sequence ID" value="OGZ44931.1"/>
    <property type="molecule type" value="Genomic_DNA"/>
</dbReference>
<protein>
    <submittedName>
        <fullName evidence="1">Uncharacterized protein</fullName>
    </submittedName>
</protein>
<reference evidence="1 2" key="1">
    <citation type="journal article" date="2016" name="Nat. Commun.">
        <title>Thousands of microbial genomes shed light on interconnected biogeochemical processes in an aquifer system.</title>
        <authorList>
            <person name="Anantharaman K."/>
            <person name="Brown C.T."/>
            <person name="Hug L.A."/>
            <person name="Sharon I."/>
            <person name="Castelle C.J."/>
            <person name="Probst A.J."/>
            <person name="Thomas B.C."/>
            <person name="Singh A."/>
            <person name="Wilkins M.J."/>
            <person name="Karaoz U."/>
            <person name="Brodie E.L."/>
            <person name="Williams K.H."/>
            <person name="Hubbard S.S."/>
            <person name="Banfield J.F."/>
        </authorList>
    </citation>
    <scope>NUCLEOTIDE SEQUENCE [LARGE SCALE GENOMIC DNA]</scope>
</reference>
<sequence>MLRFFLNHNWDESFRDAGVPFVEKNIDNTIKVETEAERLGRNPYRYERGETADSGVSVFGKTKEGLRGVAVDTLLFEFATAGYLPVSCYRSPKPNGAVWLTASFSRVLKNGSVSDEALGCLARFMQASFDHVHIWSNPLQPPRHLITTGTLNAAGRKPLESDDEETPRLKFTGGLWTVQ</sequence>
<gene>
    <name evidence="1" type="ORF">A2756_03625</name>
</gene>
<dbReference type="AlphaFoldDB" id="A0A1G2G4T2"/>
<evidence type="ECO:0000313" key="2">
    <source>
        <dbReference type="Proteomes" id="UP000177785"/>
    </source>
</evidence>
<proteinExistence type="predicted"/>
<evidence type="ECO:0000313" key="1">
    <source>
        <dbReference type="EMBL" id="OGZ44931.1"/>
    </source>
</evidence>
<dbReference type="Proteomes" id="UP000177785">
    <property type="component" value="Unassembled WGS sequence"/>
</dbReference>
<accession>A0A1G2G4T2</accession>
<organism evidence="1 2">
    <name type="scientific">Candidatus Ryanbacteria bacterium RIFCSPHIGHO2_01_FULL_48_27</name>
    <dbReference type="NCBI Taxonomy" id="1802115"/>
    <lineage>
        <taxon>Bacteria</taxon>
        <taxon>Candidatus Ryaniibacteriota</taxon>
    </lineage>
</organism>
<name>A0A1G2G4T2_9BACT</name>
<comment type="caution">
    <text evidence="1">The sequence shown here is derived from an EMBL/GenBank/DDBJ whole genome shotgun (WGS) entry which is preliminary data.</text>
</comment>